<feature type="region of interest" description="Disordered" evidence="1">
    <location>
        <begin position="161"/>
        <end position="188"/>
    </location>
</feature>
<keyword evidence="3" id="KW-1185">Reference proteome</keyword>
<feature type="compositionally biased region" description="Basic and acidic residues" evidence="1">
    <location>
        <begin position="68"/>
        <end position="78"/>
    </location>
</feature>
<gene>
    <name evidence="2" type="ORF">POSPLADRAFT_1159675</name>
</gene>
<feature type="region of interest" description="Disordered" evidence="1">
    <location>
        <begin position="378"/>
        <end position="411"/>
    </location>
</feature>
<name>A0A1X6MJN7_9APHY</name>
<feature type="region of interest" description="Disordered" evidence="1">
    <location>
        <begin position="438"/>
        <end position="493"/>
    </location>
</feature>
<dbReference type="Proteomes" id="UP000194127">
    <property type="component" value="Unassembled WGS sequence"/>
</dbReference>
<feature type="compositionally biased region" description="Polar residues" evidence="1">
    <location>
        <begin position="459"/>
        <end position="468"/>
    </location>
</feature>
<dbReference type="EMBL" id="KZ110612">
    <property type="protein sequence ID" value="OSX56590.1"/>
    <property type="molecule type" value="Genomic_DNA"/>
</dbReference>
<accession>A0A1X6MJN7</accession>
<evidence type="ECO:0000313" key="2">
    <source>
        <dbReference type="EMBL" id="OSX56590.1"/>
    </source>
</evidence>
<evidence type="ECO:0000313" key="3">
    <source>
        <dbReference type="Proteomes" id="UP000194127"/>
    </source>
</evidence>
<feature type="region of interest" description="Disordered" evidence="1">
    <location>
        <begin position="205"/>
        <end position="281"/>
    </location>
</feature>
<dbReference type="STRING" id="670580.A0A1X6MJN7"/>
<feature type="compositionally biased region" description="Basic and acidic residues" evidence="1">
    <location>
        <begin position="211"/>
        <end position="220"/>
    </location>
</feature>
<dbReference type="OrthoDB" id="6123at2759"/>
<feature type="compositionally biased region" description="Polar residues" evidence="1">
    <location>
        <begin position="389"/>
        <end position="398"/>
    </location>
</feature>
<dbReference type="AlphaFoldDB" id="A0A1X6MJN7"/>
<protein>
    <submittedName>
        <fullName evidence="2">Uncharacterized protein</fullName>
    </submittedName>
</protein>
<reference evidence="2 3" key="1">
    <citation type="submission" date="2017-04" db="EMBL/GenBank/DDBJ databases">
        <title>Genome Sequence of the Model Brown-Rot Fungus Postia placenta SB12.</title>
        <authorList>
            <consortium name="DOE Joint Genome Institute"/>
            <person name="Gaskell J."/>
            <person name="Kersten P."/>
            <person name="Larrondo L.F."/>
            <person name="Canessa P."/>
            <person name="Martinez D."/>
            <person name="Hibbett D."/>
            <person name="Schmoll M."/>
            <person name="Kubicek C.P."/>
            <person name="Martinez A.T."/>
            <person name="Yadav J."/>
            <person name="Master E."/>
            <person name="Magnuson J.K."/>
            <person name="James T."/>
            <person name="Yaver D."/>
            <person name="Berka R."/>
            <person name="Labutti K."/>
            <person name="Lipzen A."/>
            <person name="Aerts A."/>
            <person name="Barry K."/>
            <person name="Henrissat B."/>
            <person name="Blanchette R."/>
            <person name="Grigoriev I."/>
            <person name="Cullen D."/>
        </authorList>
    </citation>
    <scope>NUCLEOTIDE SEQUENCE [LARGE SCALE GENOMIC DNA]</scope>
    <source>
        <strain evidence="2 3">MAD-698-R-SB12</strain>
    </source>
</reference>
<dbReference type="GeneID" id="36332390"/>
<feature type="region of interest" description="Disordered" evidence="1">
    <location>
        <begin position="44"/>
        <end position="116"/>
    </location>
</feature>
<feature type="compositionally biased region" description="Basic and acidic residues" evidence="1">
    <location>
        <begin position="470"/>
        <end position="481"/>
    </location>
</feature>
<feature type="compositionally biased region" description="Polar residues" evidence="1">
    <location>
        <begin position="438"/>
        <end position="449"/>
    </location>
</feature>
<sequence>METTVKRFGSAVAGSVITAALGSKRKSGEMLGFSAMLQAAGEGPYRTAEDGDRMQKIPKLSGAPEGVIDWKDKGKQVDADEMPVQNHHTKTSPEPTTTLFAARPDDVTVPLKSSDGDDAMLDRFKRTVEGLGARSAKSMGKSLGGNAAAALAEARAAAEARVRERNKAEDGQDVSSSPDTKEALEGAAGQISLPLAAAVVHTQAVPAGARTSKESDRRLSMSDLVSSSEKDRFPGGQPTKFVSVLAESSENGGATVDTSTSTTPPTTPPPMLKVAAPPTRPAPVFSKPAPVFVAPPAPHPASQAPQPVASAGTSTEFSFKLPTANPFSLPAAMTLGVPASLPSSKGQKERVPLSAQSSKASVLSDAIFDKIEDIPAWMPRTQDTEYSIRPSQSQPQGRTQDDNLDDDDDSWHVDEKFSANQMWTPFGFANADTDDTWSTLPSRSTSQKGADTRIAADTQYFTTTTAAQPTRDDERHTHSVPDLHLGNMAKRTL</sequence>
<proteinExistence type="predicted"/>
<evidence type="ECO:0000256" key="1">
    <source>
        <dbReference type="SAM" id="MobiDB-lite"/>
    </source>
</evidence>
<organism evidence="2 3">
    <name type="scientific">Postia placenta MAD-698-R-SB12</name>
    <dbReference type="NCBI Taxonomy" id="670580"/>
    <lineage>
        <taxon>Eukaryota</taxon>
        <taxon>Fungi</taxon>
        <taxon>Dikarya</taxon>
        <taxon>Basidiomycota</taxon>
        <taxon>Agaricomycotina</taxon>
        <taxon>Agaricomycetes</taxon>
        <taxon>Polyporales</taxon>
        <taxon>Adustoporiaceae</taxon>
        <taxon>Rhodonia</taxon>
    </lineage>
</organism>
<feature type="compositionally biased region" description="Basic and acidic residues" evidence="1">
    <location>
        <begin position="161"/>
        <end position="170"/>
    </location>
</feature>
<dbReference type="RefSeq" id="XP_024333384.1">
    <property type="nucleotide sequence ID" value="XM_024487441.1"/>
</dbReference>